<dbReference type="GO" id="GO:0016020">
    <property type="term" value="C:membrane"/>
    <property type="evidence" value="ECO:0007669"/>
    <property type="project" value="UniProtKB-SubCell"/>
</dbReference>
<dbReference type="RefSeq" id="XP_025411684.1">
    <property type="nucleotide sequence ID" value="XM_025555899.1"/>
</dbReference>
<keyword evidence="2 5" id="KW-0812">Transmembrane</keyword>
<evidence type="ECO:0000313" key="9">
    <source>
        <dbReference type="RefSeq" id="XP_025411684.1"/>
    </source>
</evidence>
<evidence type="ECO:0000313" key="8">
    <source>
        <dbReference type="Proteomes" id="UP000694846"/>
    </source>
</evidence>
<keyword evidence="8" id="KW-1185">Reference proteome</keyword>
<evidence type="ECO:0000256" key="2">
    <source>
        <dbReference type="ARBA" id="ARBA00022692"/>
    </source>
</evidence>
<evidence type="ECO:0000256" key="3">
    <source>
        <dbReference type="ARBA" id="ARBA00022729"/>
    </source>
</evidence>
<reference evidence="9" key="2">
    <citation type="submission" date="2025-04" db="UniProtKB">
        <authorList>
            <consortium name="RefSeq"/>
        </authorList>
    </citation>
    <scope>IDENTIFICATION</scope>
    <source>
        <tissue evidence="9">Whole body</tissue>
    </source>
</reference>
<feature type="chain" id="PRO_5044579138" evidence="6">
    <location>
        <begin position="23"/>
        <end position="507"/>
    </location>
</feature>
<reference evidence="7" key="1">
    <citation type="submission" date="2018-04" db="EMBL/GenBank/DDBJ databases">
        <title>Transcriptome assembly of Sipha flava.</title>
        <authorList>
            <person name="Scully E.D."/>
            <person name="Geib S.M."/>
            <person name="Palmer N.A."/>
            <person name="Koch K."/>
            <person name="Bradshaw J."/>
            <person name="Heng-Moss T."/>
            <person name="Sarath G."/>
        </authorList>
    </citation>
    <scope>NUCLEOTIDE SEQUENCE</scope>
</reference>
<gene>
    <name evidence="7" type="primary">Plxdc2_2</name>
    <name evidence="9" type="synonym">LOC112684393</name>
    <name evidence="7" type="ORF">g.46392</name>
</gene>
<keyword evidence="4 5" id="KW-1133">Transmembrane helix</keyword>
<sequence length="507" mass="57815">MTHKSIYWSLSFVCLTISTVFSREEYLYKSSALKKSFLDPDIIALPSIRIKRNAESLLSTSTQKSTYIPAFKEKLNGTKITNELNLPTTNSSAMNDTGKVLVSQLTPINNKPLAQENSKNKSYTGTTQSGNLEFPSAITNETLLIHNITKSKNDSHTYYNSTTFYDKNVFNDYWVELMNHPNANVHEMLSDSHRRAATINLKFKFLFYGHLLNSTTIATGGFMYLGDYIHSWLAATQYIAPLMANFDLSTSNESNIYYMDNGTALTVTWNNVILQDKPNIGGFTFQTTLHSNGKVVFAYKNLPIKIKDIDFTNHPVKIGLSDAYIMDKTEYFMRRKTIYEYHRIGLNEDDVTNGTVIILTALPTCLEKKNCTSCMKKDINFECYWCDNRCSSGVDRNRQEWHKKDCEKLKLYDKDICSAEVGTPSTIDNSGTEEIVKSESHTDSSHSNTSLFFIALCISLIIMSTVWILYAYLNPHTRSGQMLIRYRPNQWSWKKGEARYTAATVHM</sequence>
<comment type="subcellular location">
    <subcellularLocation>
        <location evidence="1">Membrane</location>
        <topology evidence="1">Single-pass type I membrane protein</topology>
    </subcellularLocation>
</comment>
<dbReference type="EMBL" id="GGMS01007597">
    <property type="protein sequence ID" value="MBY76800.1"/>
    <property type="molecule type" value="Transcribed_RNA"/>
</dbReference>
<feature type="transmembrane region" description="Helical" evidence="5">
    <location>
        <begin position="451"/>
        <end position="473"/>
    </location>
</feature>
<proteinExistence type="predicted"/>
<keyword evidence="3 6" id="KW-0732">Signal</keyword>
<dbReference type="Proteomes" id="UP000694846">
    <property type="component" value="Unplaced"/>
</dbReference>
<evidence type="ECO:0000256" key="6">
    <source>
        <dbReference type="SAM" id="SignalP"/>
    </source>
</evidence>
<dbReference type="OrthoDB" id="6285106at2759"/>
<dbReference type="AlphaFoldDB" id="A0A2S2QH07"/>
<keyword evidence="5" id="KW-0472">Membrane</keyword>
<dbReference type="PANTHER" id="PTHR13055">
    <property type="entry name" value="TUMOR ENDOTHELIAL MARKER 7 RELATED"/>
    <property type="match status" value="1"/>
</dbReference>
<protein>
    <submittedName>
        <fullName evidence="7 9">Plexin domain-containing protein 2</fullName>
    </submittedName>
</protein>
<dbReference type="InterPro" id="IPR031152">
    <property type="entry name" value="PLXDC"/>
</dbReference>
<evidence type="ECO:0000313" key="7">
    <source>
        <dbReference type="EMBL" id="MBY76800.1"/>
    </source>
</evidence>
<dbReference type="PANTHER" id="PTHR13055:SF12">
    <property type="entry name" value="LD40707P"/>
    <property type="match status" value="1"/>
</dbReference>
<dbReference type="Gene3D" id="3.30.1680.10">
    <property type="entry name" value="ligand-binding face of the semaphorins, domain 2"/>
    <property type="match status" value="1"/>
</dbReference>
<evidence type="ECO:0000256" key="5">
    <source>
        <dbReference type="SAM" id="Phobius"/>
    </source>
</evidence>
<name>A0A2S2QH07_9HEMI</name>
<evidence type="ECO:0000256" key="4">
    <source>
        <dbReference type="ARBA" id="ARBA00022989"/>
    </source>
</evidence>
<organism evidence="7">
    <name type="scientific">Sipha flava</name>
    <name type="common">yellow sugarcane aphid</name>
    <dbReference type="NCBI Taxonomy" id="143950"/>
    <lineage>
        <taxon>Eukaryota</taxon>
        <taxon>Metazoa</taxon>
        <taxon>Ecdysozoa</taxon>
        <taxon>Arthropoda</taxon>
        <taxon>Hexapoda</taxon>
        <taxon>Insecta</taxon>
        <taxon>Pterygota</taxon>
        <taxon>Neoptera</taxon>
        <taxon>Paraneoptera</taxon>
        <taxon>Hemiptera</taxon>
        <taxon>Sternorrhyncha</taxon>
        <taxon>Aphidomorpha</taxon>
        <taxon>Aphidoidea</taxon>
        <taxon>Aphididae</taxon>
        <taxon>Sipha</taxon>
    </lineage>
</organism>
<evidence type="ECO:0000256" key="1">
    <source>
        <dbReference type="ARBA" id="ARBA00004479"/>
    </source>
</evidence>
<feature type="signal peptide" evidence="6">
    <location>
        <begin position="1"/>
        <end position="22"/>
    </location>
</feature>
<accession>A0A2S2QH07</accession>